<dbReference type="GO" id="GO:0004672">
    <property type="term" value="F:protein kinase activity"/>
    <property type="evidence" value="ECO:0007669"/>
    <property type="project" value="InterPro"/>
</dbReference>
<dbReference type="InterPro" id="IPR011009">
    <property type="entry name" value="Kinase-like_dom_sf"/>
</dbReference>
<reference evidence="3" key="1">
    <citation type="journal article" date="2020" name="Nature">
        <title>Giant virus diversity and host interactions through global metagenomics.</title>
        <authorList>
            <person name="Schulz F."/>
            <person name="Roux S."/>
            <person name="Paez-Espino D."/>
            <person name="Jungbluth S."/>
            <person name="Walsh D.A."/>
            <person name="Denef V.J."/>
            <person name="McMahon K.D."/>
            <person name="Konstantinidis K.T."/>
            <person name="Eloe-Fadrosh E.A."/>
            <person name="Kyrpides N.C."/>
            <person name="Woyke T."/>
        </authorList>
    </citation>
    <scope>NUCLEOTIDE SEQUENCE</scope>
    <source>
        <strain evidence="3">GVMAG-S-1101165-84</strain>
    </source>
</reference>
<dbReference type="PROSITE" id="PS50011">
    <property type="entry name" value="PROTEIN_KINASE_DOM"/>
    <property type="match status" value="1"/>
</dbReference>
<dbReference type="PROSITE" id="PS00108">
    <property type="entry name" value="PROTEIN_KINASE_ST"/>
    <property type="match status" value="1"/>
</dbReference>
<dbReference type="SUPFAM" id="SSF56112">
    <property type="entry name" value="Protein kinase-like (PK-like)"/>
    <property type="match status" value="1"/>
</dbReference>
<dbReference type="InterPro" id="IPR008271">
    <property type="entry name" value="Ser/Thr_kinase_AS"/>
</dbReference>
<evidence type="ECO:0000256" key="1">
    <source>
        <dbReference type="ARBA" id="ARBA00022921"/>
    </source>
</evidence>
<organism evidence="3">
    <name type="scientific">viral metagenome</name>
    <dbReference type="NCBI Taxonomy" id="1070528"/>
    <lineage>
        <taxon>unclassified sequences</taxon>
        <taxon>metagenomes</taxon>
        <taxon>organismal metagenomes</taxon>
    </lineage>
</organism>
<accession>A0A6C0JZI9</accession>
<protein>
    <recommendedName>
        <fullName evidence="2">Protein kinase domain-containing protein</fullName>
    </recommendedName>
</protein>
<sequence>MHCDCSCNTVFDLTLIGLQGKGCIRDPRFMASIEVPCSQSILDEHLYIQEPYKSLSWIQNLSGATYNRIELGKRVIRSATTTVFVKRPLIPSKSLLFEACIQQLVHLSLIRGGFSRGAAPVYDVFRLKDRSVCFSMEVFQAAVPLTLLLQKERDITELLLEVLLQLSAMLWHLAQDLGMNHRDLKPSNLMIETHAPMPLTLKVRDRTLILQSRYTVSLIDFGFSCIGNKETQRSDIAIGQVYSTADPCPKEGRDLYMFLAFFYADCGSRLVPELRACFAKWLQNDSTHILEKIDRLGHEFDPWIYFITGSERIRKFDCCPADVFEDLRGLA</sequence>
<dbReference type="InterPro" id="IPR000719">
    <property type="entry name" value="Prot_kinase_dom"/>
</dbReference>
<dbReference type="EMBL" id="MN740780">
    <property type="protein sequence ID" value="QHU11202.1"/>
    <property type="molecule type" value="Genomic_DNA"/>
</dbReference>
<evidence type="ECO:0000259" key="2">
    <source>
        <dbReference type="PROSITE" id="PS50011"/>
    </source>
</evidence>
<dbReference type="InterPro" id="IPR008790">
    <property type="entry name" value="Poxvirus_ser/thr_kinase"/>
</dbReference>
<dbReference type="GO" id="GO:0005524">
    <property type="term" value="F:ATP binding"/>
    <property type="evidence" value="ECO:0007669"/>
    <property type="project" value="InterPro"/>
</dbReference>
<evidence type="ECO:0000313" key="3">
    <source>
        <dbReference type="EMBL" id="QHU11202.1"/>
    </source>
</evidence>
<proteinExistence type="predicted"/>
<dbReference type="Pfam" id="PF05445">
    <property type="entry name" value="Pox_ser-thr_kin"/>
    <property type="match status" value="1"/>
</dbReference>
<keyword evidence="1" id="KW-0426">Late protein</keyword>
<dbReference type="AlphaFoldDB" id="A0A6C0JZI9"/>
<feature type="domain" description="Protein kinase" evidence="2">
    <location>
        <begin position="55"/>
        <end position="331"/>
    </location>
</feature>
<name>A0A6C0JZI9_9ZZZZ</name>
<dbReference type="Gene3D" id="1.10.510.10">
    <property type="entry name" value="Transferase(Phosphotransferase) domain 1"/>
    <property type="match status" value="1"/>
</dbReference>